<evidence type="ECO:0000313" key="2">
    <source>
        <dbReference type="EMBL" id="PWU23756.1"/>
    </source>
</evidence>
<evidence type="ECO:0000313" key="3">
    <source>
        <dbReference type="Proteomes" id="UP000246104"/>
    </source>
</evidence>
<proteinExistence type="predicted"/>
<feature type="transmembrane region" description="Helical" evidence="1">
    <location>
        <begin position="46"/>
        <end position="68"/>
    </location>
</feature>
<sequence length="112" mass="13221">MARTVVKRATEVVVPEVVLSYHIGVVAVGLLRHPYKTVQDVVRSKIPGIIILFPIFVWMVASIILRVFDDLFFAFIPFIGFWWFFFVWVSVFTLLWQILLLYLYFRFSSVMK</sequence>
<protein>
    <submittedName>
        <fullName evidence="2">Uncharacterized protein</fullName>
    </submittedName>
</protein>
<keyword evidence="1" id="KW-0472">Membrane</keyword>
<gene>
    <name evidence="2" type="ORF">C5B42_01875</name>
</gene>
<keyword evidence="1" id="KW-0812">Transmembrane</keyword>
<comment type="caution">
    <text evidence="2">The sequence shown here is derived from an EMBL/GenBank/DDBJ whole genome shotgun (WGS) entry which is preliminary data.</text>
</comment>
<name>A0A317JUJ1_9BACT</name>
<dbReference type="Proteomes" id="UP000246104">
    <property type="component" value="Unassembled WGS sequence"/>
</dbReference>
<dbReference type="EMBL" id="PSRQ01000023">
    <property type="protein sequence ID" value="PWU23756.1"/>
    <property type="molecule type" value="Genomic_DNA"/>
</dbReference>
<reference evidence="2 3" key="1">
    <citation type="submission" date="2018-02" db="EMBL/GenBank/DDBJ databases">
        <title>Genomic Reconstructions from Amazon Rainforest and Pasture Soil Reveal Novel Insights into the Physiology of Candidate Phyla in Tropical Sites.</title>
        <authorList>
            <person name="Kroeger M.E."/>
            <person name="Delmont T."/>
            <person name="Eren A.M."/>
            <person name="Guo J."/>
            <person name="Meyer K.M."/>
            <person name="Khan K."/>
            <person name="Rodrigues J.L.M."/>
            <person name="Bohannan B.J.M."/>
            <person name="Tringe S."/>
            <person name="Borges C.D."/>
            <person name="Tiedje J."/>
            <person name="Tsai S.M."/>
            <person name="Nusslein K."/>
        </authorList>
    </citation>
    <scope>NUCLEOTIDE SEQUENCE [LARGE SCALE GENOMIC DNA]</scope>
    <source>
        <strain evidence="2">Amazon FNV 2010 28 9</strain>
    </source>
</reference>
<accession>A0A317JUJ1</accession>
<keyword evidence="1" id="KW-1133">Transmembrane helix</keyword>
<feature type="transmembrane region" description="Helical" evidence="1">
    <location>
        <begin position="80"/>
        <end position="105"/>
    </location>
</feature>
<organism evidence="2 3">
    <name type="scientific">Candidatus Cerribacteria bacterium 'Amazon FNV 2010 28 9'</name>
    <dbReference type="NCBI Taxonomy" id="2081795"/>
    <lineage>
        <taxon>Bacteria</taxon>
        <taxon>Candidatus Cerribacteria</taxon>
    </lineage>
</organism>
<evidence type="ECO:0000256" key="1">
    <source>
        <dbReference type="SAM" id="Phobius"/>
    </source>
</evidence>
<dbReference type="AlphaFoldDB" id="A0A317JUJ1"/>